<reference evidence="2" key="1">
    <citation type="submission" date="2020-11" db="EMBL/GenBank/DDBJ databases">
        <title>Complete genome sequence of a novel pathogenic Methylobacterium strain isolated from rice in Vietnam.</title>
        <authorList>
            <person name="Lai K."/>
            <person name="Okazaki S."/>
            <person name="Higashi K."/>
            <person name="Mori H."/>
            <person name="Toyoda A."/>
            <person name="Kurokawa K."/>
        </authorList>
    </citation>
    <scope>NUCLEOTIDE SEQUENCE</scope>
    <source>
        <strain evidence="2">VL1</strain>
    </source>
</reference>
<sequence>MTSPVRKPCYFLGSSRRDLAAFPSEVRADIGYALDLAQRGEESLSAKALRGFGGRGARYTTLKKVEATTRAFHPLSRTTGASAEGDPGSSRGHAAKRLTLLHRRRQ</sequence>
<proteinExistence type="predicted"/>
<protein>
    <submittedName>
        <fullName evidence="2">Uncharacterized protein</fullName>
    </submittedName>
</protein>
<dbReference type="Proteomes" id="UP000663508">
    <property type="component" value="Chromosome"/>
</dbReference>
<gene>
    <name evidence="2" type="ORF">mvi_09330</name>
</gene>
<name>A0A8H9C2P6_9HYPH</name>
<organism evidence="2 3">
    <name type="scientific">Methylobacterium indicum</name>
    <dbReference type="NCBI Taxonomy" id="1775910"/>
    <lineage>
        <taxon>Bacteria</taxon>
        <taxon>Pseudomonadati</taxon>
        <taxon>Pseudomonadota</taxon>
        <taxon>Alphaproteobacteria</taxon>
        <taxon>Hyphomicrobiales</taxon>
        <taxon>Methylobacteriaceae</taxon>
        <taxon>Methylobacterium</taxon>
    </lineage>
</organism>
<evidence type="ECO:0000313" key="3">
    <source>
        <dbReference type="Proteomes" id="UP000663508"/>
    </source>
</evidence>
<feature type="region of interest" description="Disordered" evidence="1">
    <location>
        <begin position="72"/>
        <end position="106"/>
    </location>
</feature>
<dbReference type="AlphaFoldDB" id="A0A8H9C2P6"/>
<evidence type="ECO:0000256" key="1">
    <source>
        <dbReference type="SAM" id="MobiDB-lite"/>
    </source>
</evidence>
<dbReference type="EMBL" id="AP024145">
    <property type="protein sequence ID" value="BCM82472.1"/>
    <property type="molecule type" value="Genomic_DNA"/>
</dbReference>
<feature type="compositionally biased region" description="Basic residues" evidence="1">
    <location>
        <begin position="93"/>
        <end position="106"/>
    </location>
</feature>
<accession>A0A8H9C2P6</accession>
<dbReference type="KEGG" id="mind:mvi_09330"/>
<evidence type="ECO:0000313" key="2">
    <source>
        <dbReference type="EMBL" id="BCM82472.1"/>
    </source>
</evidence>